<dbReference type="PANTHER" id="PTHR43298:SF2">
    <property type="entry name" value="FMN_FAD EXPORTER YEEO-RELATED"/>
    <property type="match status" value="1"/>
</dbReference>
<keyword evidence="5 10" id="KW-0812">Transmembrane</keyword>
<evidence type="ECO:0000256" key="5">
    <source>
        <dbReference type="ARBA" id="ARBA00022692"/>
    </source>
</evidence>
<evidence type="ECO:0000256" key="10">
    <source>
        <dbReference type="SAM" id="Phobius"/>
    </source>
</evidence>
<evidence type="ECO:0000256" key="2">
    <source>
        <dbReference type="ARBA" id="ARBA00022448"/>
    </source>
</evidence>
<feature type="transmembrane region" description="Helical" evidence="10">
    <location>
        <begin position="369"/>
        <end position="392"/>
    </location>
</feature>
<accession>A0ABX3MPV7</accession>
<keyword evidence="2" id="KW-0813">Transport</keyword>
<keyword evidence="6 10" id="KW-1133">Transmembrane helix</keyword>
<feature type="transmembrane region" description="Helical" evidence="10">
    <location>
        <begin position="243"/>
        <end position="260"/>
    </location>
</feature>
<feature type="transmembrane region" description="Helical" evidence="10">
    <location>
        <begin position="280"/>
        <end position="303"/>
    </location>
</feature>
<dbReference type="RefSeq" id="WP_245794959.1">
    <property type="nucleotide sequence ID" value="NZ_MPZS01000001.1"/>
</dbReference>
<keyword evidence="4" id="KW-1003">Cell membrane</keyword>
<gene>
    <name evidence="11" type="ORF">BMG00_06535</name>
</gene>
<feature type="transmembrane region" description="Helical" evidence="10">
    <location>
        <begin position="53"/>
        <end position="79"/>
    </location>
</feature>
<evidence type="ECO:0000256" key="4">
    <source>
        <dbReference type="ARBA" id="ARBA00022475"/>
    </source>
</evidence>
<feature type="transmembrane region" description="Helical" evidence="10">
    <location>
        <begin position="167"/>
        <end position="189"/>
    </location>
</feature>
<dbReference type="NCBIfam" id="TIGR00797">
    <property type="entry name" value="matE"/>
    <property type="match status" value="1"/>
</dbReference>
<sequence length="458" mass="49353">MHAPAPTSTEPMPIARHLRAILLLGLPLIGSNLAQMLLNVTDTVMVGWYGVEALAALVLGTSFFFSIFMLGNGIALAMMGRVSASLGAGDELQVRRDTRMGMWLSILFGLAMLPVFWNSAAILRALGQQPGIAALAQDYLRILGFGLAPALVMMVIRAYLSAQERTAVLLWITLAAVAVNAGLNWLFIFGNWGVPEMGVRGAALASLLVNLISLLVQAIYATRARGLEHVQLFQRFWRPDWEAFWAVARVGLPVGLTAVAEGSMFQASALMMGWIGTVELAAHGIALQIASIVFMVHMGLSNAATVRAGRAHGARDVRLLRDGALVSVTLSLGVGLLTVLAFVFAGKWLTELFLDEANPASAEIVTYGVRFLMVAGLFQLFDLMQVMALGLLRGVQDTRVPMWMAGLSYWLIGIPASYLLAFVLGYGGVGLWFGLVLGLASAGGMMMWRFWRGPWLTG</sequence>
<dbReference type="EMBL" id="MPZS01000001">
    <property type="protein sequence ID" value="OOY13427.1"/>
    <property type="molecule type" value="Genomic_DNA"/>
</dbReference>
<keyword evidence="8 10" id="KW-0472">Membrane</keyword>
<evidence type="ECO:0000256" key="7">
    <source>
        <dbReference type="ARBA" id="ARBA00023065"/>
    </source>
</evidence>
<evidence type="ECO:0000256" key="8">
    <source>
        <dbReference type="ARBA" id="ARBA00023136"/>
    </source>
</evidence>
<keyword evidence="7" id="KW-0406">Ion transport</keyword>
<comment type="caution">
    <text evidence="11">The sequence shown here is derived from an EMBL/GenBank/DDBJ whole genome shotgun (WGS) entry which is preliminary data.</text>
</comment>
<name>A0ABX3MPV7_9RHOB</name>
<dbReference type="InterPro" id="IPR050222">
    <property type="entry name" value="MATE_MdtK"/>
</dbReference>
<evidence type="ECO:0000313" key="12">
    <source>
        <dbReference type="Proteomes" id="UP000242224"/>
    </source>
</evidence>
<reference evidence="11 12" key="1">
    <citation type="submission" date="2016-11" db="EMBL/GenBank/DDBJ databases">
        <title>A multilocus sequence analysis scheme for characterization of bacteria in the genus Thioclava.</title>
        <authorList>
            <person name="Liu Y."/>
            <person name="Shao Z."/>
        </authorList>
    </citation>
    <scope>NUCLEOTIDE SEQUENCE [LARGE SCALE GENOMIC DNA]</scope>
    <source>
        <strain evidence="11 12">11.10-0-13</strain>
    </source>
</reference>
<feature type="transmembrane region" description="Helical" evidence="10">
    <location>
        <begin position="100"/>
        <end position="119"/>
    </location>
</feature>
<dbReference type="PANTHER" id="PTHR43298">
    <property type="entry name" value="MULTIDRUG RESISTANCE PROTEIN NORM-RELATED"/>
    <property type="match status" value="1"/>
</dbReference>
<evidence type="ECO:0000256" key="1">
    <source>
        <dbReference type="ARBA" id="ARBA00004429"/>
    </source>
</evidence>
<dbReference type="Proteomes" id="UP000242224">
    <property type="component" value="Unassembled WGS sequence"/>
</dbReference>
<feature type="transmembrane region" description="Helical" evidence="10">
    <location>
        <begin position="324"/>
        <end position="349"/>
    </location>
</feature>
<evidence type="ECO:0000256" key="3">
    <source>
        <dbReference type="ARBA" id="ARBA00022449"/>
    </source>
</evidence>
<keyword evidence="12" id="KW-1185">Reference proteome</keyword>
<feature type="transmembrane region" description="Helical" evidence="10">
    <location>
        <begin position="404"/>
        <end position="425"/>
    </location>
</feature>
<dbReference type="InterPro" id="IPR002528">
    <property type="entry name" value="MATE_fam"/>
</dbReference>
<feature type="transmembrane region" description="Helical" evidence="10">
    <location>
        <begin position="201"/>
        <end position="222"/>
    </location>
</feature>
<proteinExistence type="predicted"/>
<dbReference type="Pfam" id="PF01554">
    <property type="entry name" value="MatE"/>
    <property type="match status" value="2"/>
</dbReference>
<feature type="transmembrane region" description="Helical" evidence="10">
    <location>
        <begin position="21"/>
        <end position="41"/>
    </location>
</feature>
<feature type="transmembrane region" description="Helical" evidence="10">
    <location>
        <begin position="431"/>
        <end position="451"/>
    </location>
</feature>
<evidence type="ECO:0000256" key="9">
    <source>
        <dbReference type="ARBA" id="ARBA00031636"/>
    </source>
</evidence>
<keyword evidence="3" id="KW-0050">Antiport</keyword>
<protein>
    <recommendedName>
        <fullName evidence="9">Multidrug-efflux transporter</fullName>
    </recommendedName>
</protein>
<dbReference type="CDD" id="cd13131">
    <property type="entry name" value="MATE_NorM_like"/>
    <property type="match status" value="1"/>
</dbReference>
<evidence type="ECO:0000256" key="6">
    <source>
        <dbReference type="ARBA" id="ARBA00022989"/>
    </source>
</evidence>
<organism evidence="11 12">
    <name type="scientific">Thioclava marina</name>
    <dbReference type="NCBI Taxonomy" id="1915077"/>
    <lineage>
        <taxon>Bacteria</taxon>
        <taxon>Pseudomonadati</taxon>
        <taxon>Pseudomonadota</taxon>
        <taxon>Alphaproteobacteria</taxon>
        <taxon>Rhodobacterales</taxon>
        <taxon>Paracoccaceae</taxon>
        <taxon>Thioclava</taxon>
    </lineage>
</organism>
<feature type="transmembrane region" description="Helical" evidence="10">
    <location>
        <begin position="139"/>
        <end position="160"/>
    </location>
</feature>
<comment type="subcellular location">
    <subcellularLocation>
        <location evidence="1">Cell inner membrane</location>
        <topology evidence="1">Multi-pass membrane protein</topology>
    </subcellularLocation>
</comment>
<dbReference type="InterPro" id="IPR048279">
    <property type="entry name" value="MdtK-like"/>
</dbReference>
<dbReference type="PIRSF" id="PIRSF006603">
    <property type="entry name" value="DinF"/>
    <property type="match status" value="1"/>
</dbReference>
<evidence type="ECO:0000313" key="11">
    <source>
        <dbReference type="EMBL" id="OOY13427.1"/>
    </source>
</evidence>